<reference evidence="7" key="1">
    <citation type="journal article" date="2017" name="Genome Biol.">
        <title>Comparative genomics reveals high biological diversity and specific adaptations in the industrially and medically important fungal genus Aspergillus.</title>
        <authorList>
            <person name="de Vries R.P."/>
            <person name="Riley R."/>
            <person name="Wiebenga A."/>
            <person name="Aguilar-Osorio G."/>
            <person name="Amillis S."/>
            <person name="Uchima C.A."/>
            <person name="Anderluh G."/>
            <person name="Asadollahi M."/>
            <person name="Askin M."/>
            <person name="Barry K."/>
            <person name="Battaglia E."/>
            <person name="Bayram O."/>
            <person name="Benocci T."/>
            <person name="Braus-Stromeyer S.A."/>
            <person name="Caldana C."/>
            <person name="Canovas D."/>
            <person name="Cerqueira G.C."/>
            <person name="Chen F."/>
            <person name="Chen W."/>
            <person name="Choi C."/>
            <person name="Clum A."/>
            <person name="Dos Santos R.A."/>
            <person name="Damasio A.R."/>
            <person name="Diallinas G."/>
            <person name="Emri T."/>
            <person name="Fekete E."/>
            <person name="Flipphi M."/>
            <person name="Freyberg S."/>
            <person name="Gallo A."/>
            <person name="Gournas C."/>
            <person name="Habgood R."/>
            <person name="Hainaut M."/>
            <person name="Harispe M.L."/>
            <person name="Henrissat B."/>
            <person name="Hilden K.S."/>
            <person name="Hope R."/>
            <person name="Hossain A."/>
            <person name="Karabika E."/>
            <person name="Karaffa L."/>
            <person name="Karanyi Z."/>
            <person name="Krasevec N."/>
            <person name="Kuo A."/>
            <person name="Kusch H."/>
            <person name="LaButti K."/>
            <person name="Lagendijk E.L."/>
            <person name="Lapidus A."/>
            <person name="Levasseur A."/>
            <person name="Lindquist E."/>
            <person name="Lipzen A."/>
            <person name="Logrieco A.F."/>
            <person name="MacCabe A."/>
            <person name="Maekelae M.R."/>
            <person name="Malavazi I."/>
            <person name="Melin P."/>
            <person name="Meyer V."/>
            <person name="Mielnichuk N."/>
            <person name="Miskei M."/>
            <person name="Molnar A.P."/>
            <person name="Mule G."/>
            <person name="Ngan C.Y."/>
            <person name="Orejas M."/>
            <person name="Orosz E."/>
            <person name="Ouedraogo J.P."/>
            <person name="Overkamp K.M."/>
            <person name="Park H.-S."/>
            <person name="Perrone G."/>
            <person name="Piumi F."/>
            <person name="Punt P.J."/>
            <person name="Ram A.F."/>
            <person name="Ramon A."/>
            <person name="Rauscher S."/>
            <person name="Record E."/>
            <person name="Riano-Pachon D.M."/>
            <person name="Robert V."/>
            <person name="Roehrig J."/>
            <person name="Ruller R."/>
            <person name="Salamov A."/>
            <person name="Salih N.S."/>
            <person name="Samson R.A."/>
            <person name="Sandor E."/>
            <person name="Sanguinetti M."/>
            <person name="Schuetze T."/>
            <person name="Sepcic K."/>
            <person name="Shelest E."/>
            <person name="Sherlock G."/>
            <person name="Sophianopoulou V."/>
            <person name="Squina F.M."/>
            <person name="Sun H."/>
            <person name="Susca A."/>
            <person name="Todd R.B."/>
            <person name="Tsang A."/>
            <person name="Unkles S.E."/>
            <person name="van de Wiele N."/>
            <person name="van Rossen-Uffink D."/>
            <person name="Oliveira J.V."/>
            <person name="Vesth T.C."/>
            <person name="Visser J."/>
            <person name="Yu J.-H."/>
            <person name="Zhou M."/>
            <person name="Andersen M.R."/>
            <person name="Archer D.B."/>
            <person name="Baker S.E."/>
            <person name="Benoit I."/>
            <person name="Brakhage A.A."/>
            <person name="Braus G.H."/>
            <person name="Fischer R."/>
            <person name="Frisvad J.C."/>
            <person name="Goldman G.H."/>
            <person name="Houbraken J."/>
            <person name="Oakley B."/>
            <person name="Pocsi I."/>
            <person name="Scazzocchio C."/>
            <person name="Seiboth B."/>
            <person name="vanKuyk P.A."/>
            <person name="Wortman J."/>
            <person name="Dyer P.S."/>
            <person name="Grigoriev I.V."/>
        </authorList>
    </citation>
    <scope>NUCLEOTIDE SEQUENCE [LARGE SCALE GENOMIC DNA]</scope>
    <source>
        <strain evidence="7">ITEM 5010</strain>
    </source>
</reference>
<evidence type="ECO:0000256" key="2">
    <source>
        <dbReference type="ARBA" id="ARBA00022741"/>
    </source>
</evidence>
<dbReference type="PROSITE" id="PS50011">
    <property type="entry name" value="PROTEIN_KINASE_DOM"/>
    <property type="match status" value="1"/>
</dbReference>
<dbReference type="PANTHER" id="PTHR43289:SF33">
    <property type="entry name" value="SERINE_THREONINE KINASE 31"/>
    <property type="match status" value="1"/>
</dbReference>
<organism evidence="6 7">
    <name type="scientific">Aspergillus carbonarius (strain ITEM 5010)</name>
    <dbReference type="NCBI Taxonomy" id="602072"/>
    <lineage>
        <taxon>Eukaryota</taxon>
        <taxon>Fungi</taxon>
        <taxon>Dikarya</taxon>
        <taxon>Ascomycota</taxon>
        <taxon>Pezizomycotina</taxon>
        <taxon>Eurotiomycetes</taxon>
        <taxon>Eurotiomycetidae</taxon>
        <taxon>Eurotiales</taxon>
        <taxon>Aspergillaceae</taxon>
        <taxon>Aspergillus</taxon>
        <taxon>Aspergillus subgen. Circumdati</taxon>
    </lineage>
</organism>
<keyword evidence="1" id="KW-0808">Transferase</keyword>
<dbReference type="Pfam" id="PF00069">
    <property type="entry name" value="Pkinase"/>
    <property type="match status" value="1"/>
</dbReference>
<dbReference type="OMA" id="LCFKRYT"/>
<dbReference type="Gene3D" id="1.10.510.10">
    <property type="entry name" value="Transferase(Phosphotransferase) domain 1"/>
    <property type="match status" value="1"/>
</dbReference>
<dbReference type="STRING" id="602072.A0A1R3RC89"/>
<keyword evidence="3" id="KW-0418">Kinase</keyword>
<protein>
    <recommendedName>
        <fullName evidence="5">Protein kinase domain-containing protein</fullName>
    </recommendedName>
</protein>
<dbReference type="InterPro" id="IPR000719">
    <property type="entry name" value="Prot_kinase_dom"/>
</dbReference>
<dbReference type="SUPFAM" id="SSF56112">
    <property type="entry name" value="Protein kinase-like (PK-like)"/>
    <property type="match status" value="1"/>
</dbReference>
<gene>
    <name evidence="6" type="ORF">ASPCADRAFT_133657</name>
</gene>
<feature type="domain" description="Protein kinase" evidence="5">
    <location>
        <begin position="50"/>
        <end position="259"/>
    </location>
</feature>
<dbReference type="GO" id="GO:0005524">
    <property type="term" value="F:ATP binding"/>
    <property type="evidence" value="ECO:0007669"/>
    <property type="project" value="UniProtKB-KW"/>
</dbReference>
<keyword evidence="2" id="KW-0547">Nucleotide-binding</keyword>
<dbReference type="AlphaFoldDB" id="A0A1R3RC89"/>
<evidence type="ECO:0000313" key="6">
    <source>
        <dbReference type="EMBL" id="OOF92106.1"/>
    </source>
</evidence>
<dbReference type="InterPro" id="IPR011009">
    <property type="entry name" value="Kinase-like_dom_sf"/>
</dbReference>
<evidence type="ECO:0000256" key="3">
    <source>
        <dbReference type="ARBA" id="ARBA00022777"/>
    </source>
</evidence>
<dbReference type="EMBL" id="KV907508">
    <property type="protein sequence ID" value="OOF92106.1"/>
    <property type="molecule type" value="Genomic_DNA"/>
</dbReference>
<keyword evidence="4" id="KW-0067">ATP-binding</keyword>
<evidence type="ECO:0000256" key="4">
    <source>
        <dbReference type="ARBA" id="ARBA00022840"/>
    </source>
</evidence>
<name>A0A1R3RC89_ASPC5</name>
<accession>A0A1R3RC89</accession>
<evidence type="ECO:0000259" key="5">
    <source>
        <dbReference type="PROSITE" id="PS50011"/>
    </source>
</evidence>
<keyword evidence="7" id="KW-1185">Reference proteome</keyword>
<dbReference type="GO" id="GO:0004674">
    <property type="term" value="F:protein serine/threonine kinase activity"/>
    <property type="evidence" value="ECO:0007669"/>
    <property type="project" value="TreeGrafter"/>
</dbReference>
<proteinExistence type="predicted"/>
<dbReference type="VEuPathDB" id="FungiDB:ASPCADRAFT_133657"/>
<dbReference type="PANTHER" id="PTHR43289">
    <property type="entry name" value="MITOGEN-ACTIVATED PROTEIN KINASE KINASE KINASE 20-RELATED"/>
    <property type="match status" value="1"/>
</dbReference>
<dbReference type="Proteomes" id="UP000188318">
    <property type="component" value="Unassembled WGS sequence"/>
</dbReference>
<sequence>MEIIKSNEAFKRINGEMKFAYVKYFIQQDGALYHGKWKDRYQPPQTLSQLKDLQKIQTSDRGPITQSIWSIIYIKTPTLLSYTDGSNLEQRLLREITICETLQKHPHPNIASYYGCQESNGRVSGLCFKRYTTTLLDKVNPQHWNKERFRVSGREYVDHDDDEEGAVWAWLDGIRAGIQHLHSLGLIHNDINPANVMFDGDGIPVVIDFDSCRGVGEGLRGTETKRTHQWHDPRVDVALEKNDLDAWEELRVWLVGGGG</sequence>
<evidence type="ECO:0000256" key="1">
    <source>
        <dbReference type="ARBA" id="ARBA00022679"/>
    </source>
</evidence>
<dbReference type="OrthoDB" id="4062651at2759"/>
<evidence type="ECO:0000313" key="7">
    <source>
        <dbReference type="Proteomes" id="UP000188318"/>
    </source>
</evidence>